<evidence type="ECO:0008006" key="4">
    <source>
        <dbReference type="Google" id="ProtNLM"/>
    </source>
</evidence>
<name>K9EB76_9LACT</name>
<dbReference type="Pfam" id="PF12822">
    <property type="entry name" value="ECF_trnsprt"/>
    <property type="match status" value="1"/>
</dbReference>
<dbReference type="Gene3D" id="1.10.1760.20">
    <property type="match status" value="1"/>
</dbReference>
<dbReference type="AlphaFoldDB" id="K9EB76"/>
<evidence type="ECO:0000256" key="1">
    <source>
        <dbReference type="SAM" id="Phobius"/>
    </source>
</evidence>
<feature type="transmembrane region" description="Helical" evidence="1">
    <location>
        <begin position="115"/>
        <end position="135"/>
    </location>
</feature>
<protein>
    <recommendedName>
        <fullName evidence="4">Folate transporter FolT</fullName>
    </recommendedName>
</protein>
<reference evidence="2 3" key="1">
    <citation type="submission" date="2012-09" db="EMBL/GenBank/DDBJ databases">
        <title>The Genome Sequence of Alloiococcus otitis ATCC 51267.</title>
        <authorList>
            <consortium name="The Broad Institute Genome Sequencing Platform"/>
            <person name="Earl A."/>
            <person name="Ward D."/>
            <person name="Feldgarden M."/>
            <person name="Gevers D."/>
            <person name="Huys G."/>
            <person name="Walker B."/>
            <person name="Young S.K."/>
            <person name="Zeng Q."/>
            <person name="Gargeya S."/>
            <person name="Fitzgerald M."/>
            <person name="Haas B."/>
            <person name="Abouelleil A."/>
            <person name="Alvarado L."/>
            <person name="Arachchi H.M."/>
            <person name="Berlin A.M."/>
            <person name="Chapman S.B."/>
            <person name="Goldberg J."/>
            <person name="Griggs A."/>
            <person name="Gujja S."/>
            <person name="Hansen M."/>
            <person name="Howarth C."/>
            <person name="Imamovic A."/>
            <person name="Larimer J."/>
            <person name="McCowen C."/>
            <person name="Montmayeur A."/>
            <person name="Murphy C."/>
            <person name="Neiman D."/>
            <person name="Pearson M."/>
            <person name="Priest M."/>
            <person name="Roberts A."/>
            <person name="Saif S."/>
            <person name="Shea T."/>
            <person name="Sisk P."/>
            <person name="Sykes S."/>
            <person name="Wortman J."/>
            <person name="Nusbaum C."/>
            <person name="Birren B."/>
        </authorList>
    </citation>
    <scope>NUCLEOTIDE SEQUENCE [LARGE SCALE GENOMIC DNA]</scope>
    <source>
        <strain evidence="2 3">ATCC 51267</strain>
    </source>
</reference>
<keyword evidence="1" id="KW-0472">Membrane</keyword>
<feature type="transmembrane region" description="Helical" evidence="1">
    <location>
        <begin position="48"/>
        <end position="72"/>
    </location>
</feature>
<dbReference type="HOGENOM" id="CLU_098232_0_1_9"/>
<dbReference type="InterPro" id="IPR030949">
    <property type="entry name" value="ECF_S_folate_fam"/>
</dbReference>
<sequence>MFYKADHLGRLDHFTARHLAVMAVVMALRIALSLIPALNIANLVQWGFGFIGTGIAASLFGPVYMVLFAVLYDLLDSLIIQASTVFFPGFTVSAGLAGLIYAVFLWRKKPTLKRIGLATFLVSLFINIGLNTIWLKIMYDEAWRGLIIPRIVKNAISFPLNTAVLYFILNLPSIRNVIKKFQF</sequence>
<feature type="transmembrane region" description="Helical" evidence="1">
    <location>
        <begin position="20"/>
        <end position="41"/>
    </location>
</feature>
<dbReference type="STRING" id="883081.HMPREF9698_01193"/>
<gene>
    <name evidence="2" type="ORF">HMPREF9698_01193</name>
</gene>
<dbReference type="eggNOG" id="ENOG5032XKY">
    <property type="taxonomic scope" value="Bacteria"/>
</dbReference>
<dbReference type="InterPro" id="IPR024529">
    <property type="entry name" value="ECF_trnsprt_substrate-spec"/>
</dbReference>
<dbReference type="Proteomes" id="UP000009875">
    <property type="component" value="Unassembled WGS sequence"/>
</dbReference>
<feature type="transmembrane region" description="Helical" evidence="1">
    <location>
        <begin position="155"/>
        <end position="174"/>
    </location>
</feature>
<evidence type="ECO:0000313" key="2">
    <source>
        <dbReference type="EMBL" id="EKU93116.1"/>
    </source>
</evidence>
<organism evidence="2 3">
    <name type="scientific">Alloiococcus otitis ATCC 51267</name>
    <dbReference type="NCBI Taxonomy" id="883081"/>
    <lineage>
        <taxon>Bacteria</taxon>
        <taxon>Bacillati</taxon>
        <taxon>Bacillota</taxon>
        <taxon>Bacilli</taxon>
        <taxon>Lactobacillales</taxon>
        <taxon>Carnobacteriaceae</taxon>
        <taxon>Alloiococcus</taxon>
    </lineage>
</organism>
<keyword evidence="1" id="KW-0812">Transmembrane</keyword>
<feature type="transmembrane region" description="Helical" evidence="1">
    <location>
        <begin position="78"/>
        <end position="103"/>
    </location>
</feature>
<comment type="caution">
    <text evidence="2">The sequence shown here is derived from an EMBL/GenBank/DDBJ whole genome shotgun (WGS) entry which is preliminary data.</text>
</comment>
<dbReference type="GO" id="GO:0022857">
    <property type="term" value="F:transmembrane transporter activity"/>
    <property type="evidence" value="ECO:0007669"/>
    <property type="project" value="InterPro"/>
</dbReference>
<keyword evidence="1" id="KW-1133">Transmembrane helix</keyword>
<dbReference type="EMBL" id="AGXA01000025">
    <property type="protein sequence ID" value="EKU93116.1"/>
    <property type="molecule type" value="Genomic_DNA"/>
</dbReference>
<evidence type="ECO:0000313" key="3">
    <source>
        <dbReference type="Proteomes" id="UP000009875"/>
    </source>
</evidence>
<keyword evidence="3" id="KW-1185">Reference proteome</keyword>
<proteinExistence type="predicted"/>
<dbReference type="NCBIfam" id="TIGR04518">
    <property type="entry name" value="ECF_S_folT_fam"/>
    <property type="match status" value="1"/>
</dbReference>
<accession>K9EB76</accession>